<evidence type="ECO:0000256" key="8">
    <source>
        <dbReference type="ARBA" id="ARBA00022842"/>
    </source>
</evidence>
<accession>A0ABP8YF35</accession>
<feature type="region of interest" description="Disordered" evidence="11">
    <location>
        <begin position="127"/>
        <end position="150"/>
    </location>
</feature>
<keyword evidence="7" id="KW-0274">FAD</keyword>
<keyword evidence="4" id="KW-0285">Flavoprotein</keyword>
<organism evidence="12 13">
    <name type="scientific">Pedococcus ginsenosidimutans</name>
    <dbReference type="NCBI Taxonomy" id="490570"/>
    <lineage>
        <taxon>Bacteria</taxon>
        <taxon>Bacillati</taxon>
        <taxon>Actinomycetota</taxon>
        <taxon>Actinomycetes</taxon>
        <taxon>Micrococcales</taxon>
        <taxon>Intrasporangiaceae</taxon>
        <taxon>Pedococcus</taxon>
    </lineage>
</organism>
<dbReference type="EC" id="2.7.1.180" evidence="2"/>
<proteinExistence type="predicted"/>
<evidence type="ECO:0000256" key="5">
    <source>
        <dbReference type="ARBA" id="ARBA00022679"/>
    </source>
</evidence>
<evidence type="ECO:0000256" key="3">
    <source>
        <dbReference type="ARBA" id="ARBA00016337"/>
    </source>
</evidence>
<evidence type="ECO:0000256" key="1">
    <source>
        <dbReference type="ARBA" id="ARBA00001946"/>
    </source>
</evidence>
<evidence type="ECO:0000256" key="2">
    <source>
        <dbReference type="ARBA" id="ARBA00011955"/>
    </source>
</evidence>
<dbReference type="InterPro" id="IPR024932">
    <property type="entry name" value="ApbE"/>
</dbReference>
<dbReference type="Gene3D" id="3.10.520.10">
    <property type="entry name" value="ApbE-like domains"/>
    <property type="match status" value="1"/>
</dbReference>
<dbReference type="PANTHER" id="PTHR30040:SF2">
    <property type="entry name" value="FAD:PROTEIN FMN TRANSFERASE"/>
    <property type="match status" value="1"/>
</dbReference>
<sequence>MAVHTDTTRVGQHVFTASASFEAIGTHHHLIVTRPETLGAAISVARDHLAELDAAVSRFRPDSEVSALARQHAGRDATALVSPVFAASLAAALRSARLTDGLVDPTVGGAVIASGYDDDLAVVRARTAGPDGRTTDGRTTDGRTTDSRTEEHAPVVPGWRSVDLDESLRRVRVPAGTVLDLGASAKAWAADAIAARLAASLDGGFLVNLGGDLAVSGELPADGWQVAVEGTAGEVRQVVASHGQAFATSSTGRRTWTHRGGTRHHIVDPRTGRTAPVVWEQVTCAAATAVEANAASTAAVVLGLEAPAWLAARGIPARLDPAGGGAVVTTPGWPRPGASGRSAA</sequence>
<protein>
    <recommendedName>
        <fullName evidence="3">FAD:protein FMN transferase</fullName>
        <ecNumber evidence="2">2.7.1.180</ecNumber>
    </recommendedName>
    <alternativeName>
        <fullName evidence="9">Flavin transferase</fullName>
    </alternativeName>
</protein>
<evidence type="ECO:0000313" key="12">
    <source>
        <dbReference type="EMBL" id="GAA4725075.1"/>
    </source>
</evidence>
<reference evidence="13" key="1">
    <citation type="journal article" date="2019" name="Int. J. Syst. Evol. Microbiol.">
        <title>The Global Catalogue of Microorganisms (GCM) 10K type strain sequencing project: providing services to taxonomists for standard genome sequencing and annotation.</title>
        <authorList>
            <consortium name="The Broad Institute Genomics Platform"/>
            <consortium name="The Broad Institute Genome Sequencing Center for Infectious Disease"/>
            <person name="Wu L."/>
            <person name="Ma J."/>
        </authorList>
    </citation>
    <scope>NUCLEOTIDE SEQUENCE [LARGE SCALE GENOMIC DNA]</scope>
    <source>
        <strain evidence="13">JCM 18961</strain>
    </source>
</reference>
<keyword evidence="13" id="KW-1185">Reference proteome</keyword>
<dbReference type="InterPro" id="IPR003374">
    <property type="entry name" value="ApbE-like_sf"/>
</dbReference>
<feature type="compositionally biased region" description="Basic and acidic residues" evidence="11">
    <location>
        <begin position="133"/>
        <end position="150"/>
    </location>
</feature>
<dbReference type="GO" id="GO:0016740">
    <property type="term" value="F:transferase activity"/>
    <property type="evidence" value="ECO:0007669"/>
    <property type="project" value="UniProtKB-KW"/>
</dbReference>
<dbReference type="EMBL" id="BAABLO010000011">
    <property type="protein sequence ID" value="GAA4725075.1"/>
    <property type="molecule type" value="Genomic_DNA"/>
</dbReference>
<dbReference type="RefSeq" id="WP_345503575.1">
    <property type="nucleotide sequence ID" value="NZ_BAABLO010000011.1"/>
</dbReference>
<evidence type="ECO:0000256" key="4">
    <source>
        <dbReference type="ARBA" id="ARBA00022630"/>
    </source>
</evidence>
<keyword evidence="8" id="KW-0460">Magnesium</keyword>
<dbReference type="PANTHER" id="PTHR30040">
    <property type="entry name" value="THIAMINE BIOSYNTHESIS LIPOPROTEIN APBE"/>
    <property type="match status" value="1"/>
</dbReference>
<comment type="caution">
    <text evidence="12">The sequence shown here is derived from an EMBL/GenBank/DDBJ whole genome shotgun (WGS) entry which is preliminary data.</text>
</comment>
<dbReference type="SUPFAM" id="SSF143631">
    <property type="entry name" value="ApbE-like"/>
    <property type="match status" value="1"/>
</dbReference>
<keyword evidence="5 12" id="KW-0808">Transferase</keyword>
<evidence type="ECO:0000256" key="9">
    <source>
        <dbReference type="ARBA" id="ARBA00031306"/>
    </source>
</evidence>
<comment type="cofactor">
    <cofactor evidence="1">
        <name>Mg(2+)</name>
        <dbReference type="ChEBI" id="CHEBI:18420"/>
    </cofactor>
</comment>
<gene>
    <name evidence="12" type="ORF">GCM10025782_23950</name>
</gene>
<comment type="catalytic activity">
    <reaction evidence="10">
        <text>L-threonyl-[protein] + FAD = FMN-L-threonyl-[protein] + AMP + H(+)</text>
        <dbReference type="Rhea" id="RHEA:36847"/>
        <dbReference type="Rhea" id="RHEA-COMP:11060"/>
        <dbReference type="Rhea" id="RHEA-COMP:11061"/>
        <dbReference type="ChEBI" id="CHEBI:15378"/>
        <dbReference type="ChEBI" id="CHEBI:30013"/>
        <dbReference type="ChEBI" id="CHEBI:57692"/>
        <dbReference type="ChEBI" id="CHEBI:74257"/>
        <dbReference type="ChEBI" id="CHEBI:456215"/>
        <dbReference type="EC" id="2.7.1.180"/>
    </reaction>
</comment>
<evidence type="ECO:0000313" key="13">
    <source>
        <dbReference type="Proteomes" id="UP001500556"/>
    </source>
</evidence>
<dbReference type="Proteomes" id="UP001500556">
    <property type="component" value="Unassembled WGS sequence"/>
</dbReference>
<dbReference type="Pfam" id="PF02424">
    <property type="entry name" value="ApbE"/>
    <property type="match status" value="1"/>
</dbReference>
<evidence type="ECO:0000256" key="7">
    <source>
        <dbReference type="ARBA" id="ARBA00022827"/>
    </source>
</evidence>
<keyword evidence="6" id="KW-0479">Metal-binding</keyword>
<evidence type="ECO:0000256" key="6">
    <source>
        <dbReference type="ARBA" id="ARBA00022723"/>
    </source>
</evidence>
<evidence type="ECO:0000256" key="10">
    <source>
        <dbReference type="ARBA" id="ARBA00048540"/>
    </source>
</evidence>
<name>A0ABP8YF35_9MICO</name>
<evidence type="ECO:0000256" key="11">
    <source>
        <dbReference type="SAM" id="MobiDB-lite"/>
    </source>
</evidence>